<comment type="catalytic activity">
    <reaction evidence="1">
        <text>Hydrolysis of proteins and small molecule substrates at -Asn-|-Xaa- bonds.</text>
        <dbReference type="EC" id="3.4.22.34"/>
    </reaction>
</comment>
<feature type="active site" evidence="8">
    <location>
        <position position="149"/>
    </location>
</feature>
<evidence type="ECO:0000256" key="5">
    <source>
        <dbReference type="ARBA" id="ARBA00022729"/>
    </source>
</evidence>
<evidence type="ECO:0000256" key="7">
    <source>
        <dbReference type="ARBA" id="ARBA00022807"/>
    </source>
</evidence>
<evidence type="ECO:0000256" key="6">
    <source>
        <dbReference type="ARBA" id="ARBA00022801"/>
    </source>
</evidence>
<reference evidence="10" key="1">
    <citation type="journal article" date="2013" name="Genetics">
        <title>The draft genome and transcriptome of Panagrellus redivivus are shaped by the harsh demands of a free-living lifestyle.</title>
        <authorList>
            <person name="Srinivasan J."/>
            <person name="Dillman A.R."/>
            <person name="Macchietto M.G."/>
            <person name="Heikkinen L."/>
            <person name="Lakso M."/>
            <person name="Fracchia K.M."/>
            <person name="Antoshechkin I."/>
            <person name="Mortazavi A."/>
            <person name="Wong G."/>
            <person name="Sternberg P.W."/>
        </authorList>
    </citation>
    <scope>NUCLEOTIDE SEQUENCE [LARGE SCALE GENOMIC DNA]</scope>
    <source>
        <strain evidence="10">MT8872</strain>
    </source>
</reference>
<keyword evidence="6" id="KW-0378">Hydrolase</keyword>
<keyword evidence="10" id="KW-1185">Reference proteome</keyword>
<evidence type="ECO:0000256" key="9">
    <source>
        <dbReference type="SAM" id="SignalP"/>
    </source>
</evidence>
<evidence type="ECO:0000256" key="1">
    <source>
        <dbReference type="ARBA" id="ARBA00000810"/>
    </source>
</evidence>
<dbReference type="Gene3D" id="1.10.132.130">
    <property type="match status" value="1"/>
</dbReference>
<feature type="active site" description="Nucleophile" evidence="8">
    <location>
        <position position="190"/>
    </location>
</feature>
<dbReference type="InterPro" id="IPR048501">
    <property type="entry name" value="Legum_prodom"/>
</dbReference>
<keyword evidence="7" id="KW-0788">Thiol protease</keyword>
<dbReference type="PIRSF" id="PIRSF019663">
    <property type="entry name" value="Legumain"/>
    <property type="match status" value="1"/>
</dbReference>
<dbReference type="WBParaSite" id="Pan_g8509.t1">
    <property type="protein sequence ID" value="Pan_g8509.t1"/>
    <property type="gene ID" value="Pan_g8509"/>
</dbReference>
<evidence type="ECO:0000256" key="8">
    <source>
        <dbReference type="PIRSR" id="PIRSR019663-1"/>
    </source>
</evidence>
<dbReference type="FunFam" id="3.40.50.1460:FF:000006">
    <property type="entry name" value="Legumain"/>
    <property type="match status" value="1"/>
</dbReference>
<evidence type="ECO:0000256" key="3">
    <source>
        <dbReference type="ARBA" id="ARBA00012628"/>
    </source>
</evidence>
<dbReference type="CDD" id="cd21115">
    <property type="entry name" value="legumain_C"/>
    <property type="match status" value="1"/>
</dbReference>
<organism evidence="10 11">
    <name type="scientific">Panagrellus redivivus</name>
    <name type="common">Microworm</name>
    <dbReference type="NCBI Taxonomy" id="6233"/>
    <lineage>
        <taxon>Eukaryota</taxon>
        <taxon>Metazoa</taxon>
        <taxon>Ecdysozoa</taxon>
        <taxon>Nematoda</taxon>
        <taxon>Chromadorea</taxon>
        <taxon>Rhabditida</taxon>
        <taxon>Tylenchina</taxon>
        <taxon>Panagrolaimomorpha</taxon>
        <taxon>Panagrolaimoidea</taxon>
        <taxon>Panagrolaimidae</taxon>
        <taxon>Panagrellus</taxon>
    </lineage>
</organism>
<protein>
    <recommendedName>
        <fullName evidence="3">legumain</fullName>
        <ecNumber evidence="3">3.4.22.34</ecNumber>
    </recommendedName>
</protein>
<sequence length="444" mass="49188">MKSTAFLPLALFVLGLASSTVTANDDLENIWAVLIAGSNGWYNYRHQSDVAHAYHLLLKHGVQADRIITFMYDDIANNPQNPYPGKIFNHPNGSDVYAGVKIDYRGENVNSETFLNVLKANATGNAGKGTGRVLGSTRKEHVFVYYSDHGGTDILGMPEGLLSKKDLDGALAYMYEKDLYDKLLFYLEACESGSMFDGLRNDKRIYAITAALYNESSWATFCENPLDLPCLGDEFSVNWIQDSEINDILKESVGHQVDDVVTSTKKSHVCQFGDNTIREEPVADYQGKAEVTKPTPDANSIVAFRAEVLDTAVDSRQVPLIMAERALRKLNASPSQIATRMHNYVSKRADLTDFVSDIVHAVIPRRPLARTVMLKKPARITALDCHDAVIKAFDRDCAPFDRNPYAFALSSVFANLCEVVRDPTPILDQFAVKCVAGPKFTDVL</sequence>
<dbReference type="GO" id="GO:0006624">
    <property type="term" value="P:vacuolar protein processing"/>
    <property type="evidence" value="ECO:0007669"/>
    <property type="project" value="TreeGrafter"/>
</dbReference>
<dbReference type="GO" id="GO:0005773">
    <property type="term" value="C:vacuole"/>
    <property type="evidence" value="ECO:0007669"/>
    <property type="project" value="GOC"/>
</dbReference>
<dbReference type="AlphaFoldDB" id="A0A7E4WAV4"/>
<dbReference type="InterPro" id="IPR001096">
    <property type="entry name" value="Peptidase_C13"/>
</dbReference>
<dbReference type="Proteomes" id="UP000492821">
    <property type="component" value="Unassembled WGS sequence"/>
</dbReference>
<evidence type="ECO:0000313" key="10">
    <source>
        <dbReference type="Proteomes" id="UP000492821"/>
    </source>
</evidence>
<reference evidence="11" key="2">
    <citation type="submission" date="2020-10" db="UniProtKB">
        <authorList>
            <consortium name="WormBaseParasite"/>
        </authorList>
    </citation>
    <scope>IDENTIFICATION</scope>
</reference>
<dbReference type="InterPro" id="IPR046427">
    <property type="entry name" value="Legumain_prodom_sf"/>
</dbReference>
<evidence type="ECO:0000256" key="4">
    <source>
        <dbReference type="ARBA" id="ARBA00022670"/>
    </source>
</evidence>
<dbReference type="PANTHER" id="PTHR12000">
    <property type="entry name" value="HEMOGLOBINASE FAMILY MEMBER"/>
    <property type="match status" value="1"/>
</dbReference>
<dbReference type="Pfam" id="PF01650">
    <property type="entry name" value="Peptidase_C13"/>
    <property type="match status" value="1"/>
</dbReference>
<proteinExistence type="inferred from homology"/>
<dbReference type="GO" id="GO:0004197">
    <property type="term" value="F:cysteine-type endopeptidase activity"/>
    <property type="evidence" value="ECO:0007669"/>
    <property type="project" value="UniProtKB-EC"/>
</dbReference>
<keyword evidence="5 9" id="KW-0732">Signal</keyword>
<keyword evidence="4" id="KW-0645">Protease</keyword>
<accession>A0A7E4WAV4</accession>
<name>A0A7E4WAV4_PANRE</name>
<evidence type="ECO:0000313" key="11">
    <source>
        <dbReference type="WBParaSite" id="Pan_g8509.t1"/>
    </source>
</evidence>
<dbReference type="Gene3D" id="3.40.50.1460">
    <property type="match status" value="1"/>
</dbReference>
<feature type="signal peptide" evidence="9">
    <location>
        <begin position="1"/>
        <end position="23"/>
    </location>
</feature>
<evidence type="ECO:0000256" key="2">
    <source>
        <dbReference type="ARBA" id="ARBA00009941"/>
    </source>
</evidence>
<dbReference type="EC" id="3.4.22.34" evidence="3"/>
<dbReference type="PANTHER" id="PTHR12000:SF42">
    <property type="entry name" value="LEGUMAIN"/>
    <property type="match status" value="1"/>
</dbReference>
<comment type="similarity">
    <text evidence="2">Belongs to the peptidase C13 family.</text>
</comment>
<feature type="chain" id="PRO_5028865153" description="legumain" evidence="9">
    <location>
        <begin position="24"/>
        <end position="444"/>
    </location>
</feature>
<dbReference type="GO" id="GO:0051603">
    <property type="term" value="P:proteolysis involved in protein catabolic process"/>
    <property type="evidence" value="ECO:0007669"/>
    <property type="project" value="TreeGrafter"/>
</dbReference>
<dbReference type="PRINTS" id="PR00776">
    <property type="entry name" value="HEMOGLOBNASE"/>
</dbReference>